<proteinExistence type="predicted"/>
<protein>
    <recommendedName>
        <fullName evidence="5">TrbI/VirB10 family protein</fullName>
    </recommendedName>
</protein>
<evidence type="ECO:0000256" key="1">
    <source>
        <dbReference type="SAM" id="MobiDB-lite"/>
    </source>
</evidence>
<organism evidence="3 4">
    <name type="scientific">Eiseniibacteriota bacterium</name>
    <dbReference type="NCBI Taxonomy" id="2212470"/>
    <lineage>
        <taxon>Bacteria</taxon>
        <taxon>Candidatus Eiseniibacteriota</taxon>
    </lineage>
</organism>
<comment type="caution">
    <text evidence="3">The sequence shown here is derived from an EMBL/GenBank/DDBJ whole genome shotgun (WGS) entry which is preliminary data.</text>
</comment>
<feature type="region of interest" description="Disordered" evidence="1">
    <location>
        <begin position="33"/>
        <end position="52"/>
    </location>
</feature>
<sequence>MKTTTLTRAFIGARWFLPLAMIAAGCTQAPERSDGVAQQQGGTVYENRGNDGDGTVVVPSGVEIVTRLNQQISTESARTGMPFTAKVEQPVTQYGVVAIPAGWTVRGAVTESEPAARVGGTAKLSLRIDEIVTSKGEIYALDARELRMQGESTAQGDVEKVLGGTVGGLVIGGILGGEEGAKKGAAGGAVAGGVYAVLTRGNDIVLPAGTDMAFILDDDVTLPYLAMR</sequence>
<evidence type="ECO:0008006" key="5">
    <source>
        <dbReference type="Google" id="ProtNLM"/>
    </source>
</evidence>
<evidence type="ECO:0000313" key="4">
    <source>
        <dbReference type="Proteomes" id="UP000697710"/>
    </source>
</evidence>
<dbReference type="PROSITE" id="PS51257">
    <property type="entry name" value="PROKAR_LIPOPROTEIN"/>
    <property type="match status" value="1"/>
</dbReference>
<gene>
    <name evidence="3" type="ORF">KC729_11645</name>
</gene>
<evidence type="ECO:0000313" key="3">
    <source>
        <dbReference type="EMBL" id="MCA9728330.1"/>
    </source>
</evidence>
<dbReference type="EMBL" id="JAGQHR010000353">
    <property type="protein sequence ID" value="MCA9728330.1"/>
    <property type="molecule type" value="Genomic_DNA"/>
</dbReference>
<feature type="chain" id="PRO_5037671803" description="TrbI/VirB10 family protein" evidence="2">
    <location>
        <begin position="30"/>
        <end position="228"/>
    </location>
</feature>
<dbReference type="AlphaFoldDB" id="A0A956M1R0"/>
<name>A0A956M1R0_UNCEI</name>
<feature type="signal peptide" evidence="2">
    <location>
        <begin position="1"/>
        <end position="29"/>
    </location>
</feature>
<reference evidence="3" key="1">
    <citation type="submission" date="2020-04" db="EMBL/GenBank/DDBJ databases">
        <authorList>
            <person name="Zhang T."/>
        </authorList>
    </citation>
    <scope>NUCLEOTIDE SEQUENCE</scope>
    <source>
        <strain evidence="3">HKST-UBA01</strain>
    </source>
</reference>
<dbReference type="Proteomes" id="UP000697710">
    <property type="component" value="Unassembled WGS sequence"/>
</dbReference>
<accession>A0A956M1R0</accession>
<keyword evidence="2" id="KW-0732">Signal</keyword>
<reference evidence="3" key="2">
    <citation type="journal article" date="2021" name="Microbiome">
        <title>Successional dynamics and alternative stable states in a saline activated sludge microbial community over 9 years.</title>
        <authorList>
            <person name="Wang Y."/>
            <person name="Ye J."/>
            <person name="Ju F."/>
            <person name="Liu L."/>
            <person name="Boyd J.A."/>
            <person name="Deng Y."/>
            <person name="Parks D.H."/>
            <person name="Jiang X."/>
            <person name="Yin X."/>
            <person name="Woodcroft B.J."/>
            <person name="Tyson G.W."/>
            <person name="Hugenholtz P."/>
            <person name="Polz M.F."/>
            <person name="Zhang T."/>
        </authorList>
    </citation>
    <scope>NUCLEOTIDE SEQUENCE</scope>
    <source>
        <strain evidence="3">HKST-UBA01</strain>
    </source>
</reference>
<evidence type="ECO:0000256" key="2">
    <source>
        <dbReference type="SAM" id="SignalP"/>
    </source>
</evidence>